<dbReference type="PROSITE" id="PS52012">
    <property type="entry name" value="CFEM"/>
    <property type="match status" value="1"/>
</dbReference>
<feature type="chain" id="PRO_5001702263" description="CFEM domain-containing protein" evidence="16">
    <location>
        <begin position="20"/>
        <end position="185"/>
    </location>
</feature>
<accession>A0A074VTQ8</accession>
<evidence type="ECO:0000256" key="4">
    <source>
        <dbReference type="ARBA" id="ARBA00022475"/>
    </source>
</evidence>
<keyword evidence="12 15" id="KW-1015">Disulfide bond</keyword>
<gene>
    <name evidence="18" type="ORF">M437DRAFT_84931</name>
</gene>
<evidence type="ECO:0000256" key="3">
    <source>
        <dbReference type="ARBA" id="ARBA00010031"/>
    </source>
</evidence>
<protein>
    <recommendedName>
        <fullName evidence="17">CFEM domain-containing protein</fullName>
    </recommendedName>
</protein>
<dbReference type="GO" id="GO:0046872">
    <property type="term" value="F:metal ion binding"/>
    <property type="evidence" value="ECO:0007669"/>
    <property type="project" value="UniProtKB-UniRule"/>
</dbReference>
<feature type="signal peptide" evidence="16">
    <location>
        <begin position="1"/>
        <end position="19"/>
    </location>
</feature>
<dbReference type="GO" id="GO:0005886">
    <property type="term" value="C:plasma membrane"/>
    <property type="evidence" value="ECO:0007669"/>
    <property type="project" value="UniProtKB-SubCell"/>
</dbReference>
<keyword evidence="14" id="KW-0449">Lipoprotein</keyword>
<evidence type="ECO:0000256" key="11">
    <source>
        <dbReference type="ARBA" id="ARBA00023136"/>
    </source>
</evidence>
<dbReference type="Pfam" id="PF05730">
    <property type="entry name" value="CFEM"/>
    <property type="match status" value="1"/>
</dbReference>
<dbReference type="InterPro" id="IPR008427">
    <property type="entry name" value="Extracellular_membr_CFEM_dom"/>
</dbReference>
<keyword evidence="19" id="KW-1185">Reference proteome</keyword>
<dbReference type="InterPro" id="IPR051735">
    <property type="entry name" value="CFEM_domain"/>
</dbReference>
<name>A0A074VTQ8_AURM1</name>
<dbReference type="RefSeq" id="XP_040879632.1">
    <property type="nucleotide sequence ID" value="XM_041028191.1"/>
</dbReference>
<evidence type="ECO:0000256" key="9">
    <source>
        <dbReference type="ARBA" id="ARBA00022729"/>
    </source>
</evidence>
<comment type="subcellular location">
    <subcellularLocation>
        <location evidence="1">Cell membrane</location>
        <topology evidence="1">Lipid-anchor</topology>
        <topology evidence="1">GPI-anchor</topology>
    </subcellularLocation>
    <subcellularLocation>
        <location evidence="2">Secreted</location>
    </subcellularLocation>
</comment>
<feature type="disulfide bond" evidence="15">
    <location>
        <begin position="36"/>
        <end position="67"/>
    </location>
</feature>
<keyword evidence="4" id="KW-1003">Cell membrane</keyword>
<keyword evidence="5" id="KW-0964">Secreted</keyword>
<comment type="similarity">
    <text evidence="3">Belongs to the RBT5 family.</text>
</comment>
<evidence type="ECO:0000256" key="13">
    <source>
        <dbReference type="ARBA" id="ARBA00023180"/>
    </source>
</evidence>
<feature type="domain" description="CFEM" evidence="17">
    <location>
        <begin position="4"/>
        <end position="118"/>
    </location>
</feature>
<keyword evidence="6 15" id="KW-0349">Heme</keyword>
<dbReference type="EMBL" id="KL584834">
    <property type="protein sequence ID" value="KEQ62609.1"/>
    <property type="molecule type" value="Genomic_DNA"/>
</dbReference>
<evidence type="ECO:0000256" key="15">
    <source>
        <dbReference type="PROSITE-ProRule" id="PRU01356"/>
    </source>
</evidence>
<dbReference type="PANTHER" id="PTHR37928">
    <property type="entry name" value="CFEM DOMAIN PROTEIN (AFU_ORTHOLOGUE AFUA_6G14090)"/>
    <property type="match status" value="1"/>
</dbReference>
<evidence type="ECO:0000256" key="10">
    <source>
        <dbReference type="ARBA" id="ARBA00023004"/>
    </source>
</evidence>
<keyword evidence="7" id="KW-0336">GPI-anchor</keyword>
<evidence type="ECO:0000256" key="16">
    <source>
        <dbReference type="SAM" id="SignalP"/>
    </source>
</evidence>
<evidence type="ECO:0000256" key="6">
    <source>
        <dbReference type="ARBA" id="ARBA00022617"/>
    </source>
</evidence>
<evidence type="ECO:0000256" key="5">
    <source>
        <dbReference type="ARBA" id="ARBA00022525"/>
    </source>
</evidence>
<feature type="disulfide bond" evidence="15">
    <location>
        <begin position="55"/>
        <end position="88"/>
    </location>
</feature>
<keyword evidence="10 15" id="KW-0408">Iron</keyword>
<proteinExistence type="inferred from homology"/>
<evidence type="ECO:0000256" key="8">
    <source>
        <dbReference type="ARBA" id="ARBA00022723"/>
    </source>
</evidence>
<dbReference type="GeneID" id="63921564"/>
<evidence type="ECO:0000313" key="18">
    <source>
        <dbReference type="EMBL" id="KEQ62609.1"/>
    </source>
</evidence>
<evidence type="ECO:0000256" key="14">
    <source>
        <dbReference type="ARBA" id="ARBA00023288"/>
    </source>
</evidence>
<evidence type="ECO:0000256" key="1">
    <source>
        <dbReference type="ARBA" id="ARBA00004609"/>
    </source>
</evidence>
<dbReference type="GO" id="GO:0098552">
    <property type="term" value="C:side of membrane"/>
    <property type="evidence" value="ECO:0007669"/>
    <property type="project" value="UniProtKB-KW"/>
</dbReference>
<dbReference type="STRING" id="1043003.A0A074VTQ8"/>
<keyword evidence="8 15" id="KW-0479">Metal-binding</keyword>
<keyword evidence="9 16" id="KW-0732">Signal</keyword>
<keyword evidence="13" id="KW-0325">Glycoprotein</keyword>
<dbReference type="HOGENOM" id="CLU_1421166_0_0_1"/>
<dbReference type="AlphaFoldDB" id="A0A074VTQ8"/>
<evidence type="ECO:0000256" key="2">
    <source>
        <dbReference type="ARBA" id="ARBA00004613"/>
    </source>
</evidence>
<sequence>MKTAAVVAFAAALVAPALAQDAASLASLLPSCAVNCALTAIPATGCQATDVSCLCTSESFVTSIATCTQKSCSAEDQQKTAAATAQICPNLAGAASAASSYITSSVAASSASMMASSSSMSMASSSSKATPVAPIATASSVPTVNLTTNGTVPVATTSMPASYTGAASAVSAGLGLLALMGFAAL</sequence>
<feature type="disulfide bond" evidence="15">
    <location>
        <begin position="32"/>
        <end position="72"/>
    </location>
</feature>
<dbReference type="SMART" id="SM00747">
    <property type="entry name" value="CFEM"/>
    <property type="match status" value="1"/>
</dbReference>
<organism evidence="18 19">
    <name type="scientific">Aureobasidium melanogenum (strain CBS 110374)</name>
    <name type="common">Aureobasidium pullulans var. melanogenum</name>
    <dbReference type="NCBI Taxonomy" id="1043003"/>
    <lineage>
        <taxon>Eukaryota</taxon>
        <taxon>Fungi</taxon>
        <taxon>Dikarya</taxon>
        <taxon>Ascomycota</taxon>
        <taxon>Pezizomycotina</taxon>
        <taxon>Dothideomycetes</taxon>
        <taxon>Dothideomycetidae</taxon>
        <taxon>Dothideales</taxon>
        <taxon>Saccotheciaceae</taxon>
        <taxon>Aureobasidium</taxon>
    </lineage>
</organism>
<evidence type="ECO:0000259" key="17">
    <source>
        <dbReference type="PROSITE" id="PS52012"/>
    </source>
</evidence>
<feature type="binding site" description="axial binding residue" evidence="15">
    <location>
        <position position="50"/>
    </location>
    <ligand>
        <name>heme</name>
        <dbReference type="ChEBI" id="CHEBI:30413"/>
    </ligand>
    <ligandPart>
        <name>Fe</name>
        <dbReference type="ChEBI" id="CHEBI:18248"/>
    </ligandPart>
</feature>
<keyword evidence="11" id="KW-0472">Membrane</keyword>
<dbReference type="Proteomes" id="UP000030672">
    <property type="component" value="Unassembled WGS sequence"/>
</dbReference>
<reference evidence="18 19" key="1">
    <citation type="journal article" date="2014" name="BMC Genomics">
        <title>Genome sequencing of four Aureobasidium pullulans varieties: biotechnological potential, stress tolerance, and description of new species.</title>
        <authorList>
            <person name="Gostin Ar C."/>
            <person name="Ohm R.A."/>
            <person name="Kogej T."/>
            <person name="Sonjak S."/>
            <person name="Turk M."/>
            <person name="Zajc J."/>
            <person name="Zalar P."/>
            <person name="Grube M."/>
            <person name="Sun H."/>
            <person name="Han J."/>
            <person name="Sharma A."/>
            <person name="Chiniquy J."/>
            <person name="Ngan C.Y."/>
            <person name="Lipzen A."/>
            <person name="Barry K."/>
            <person name="Grigoriev I.V."/>
            <person name="Gunde-Cimerman N."/>
        </authorList>
    </citation>
    <scope>NUCLEOTIDE SEQUENCE [LARGE SCALE GENOMIC DNA]</scope>
    <source>
        <strain evidence="18 19">CBS 110374</strain>
    </source>
</reference>
<dbReference type="PANTHER" id="PTHR37928:SF2">
    <property type="entry name" value="GPI ANCHORED CFEM DOMAIN PROTEIN (AFU_ORTHOLOGUE AFUA_6G10580)"/>
    <property type="match status" value="1"/>
</dbReference>
<evidence type="ECO:0000256" key="12">
    <source>
        <dbReference type="ARBA" id="ARBA00023157"/>
    </source>
</evidence>
<dbReference type="GO" id="GO:0005576">
    <property type="term" value="C:extracellular region"/>
    <property type="evidence" value="ECO:0007669"/>
    <property type="project" value="UniProtKB-SubCell"/>
</dbReference>
<feature type="disulfide bond" evidence="15">
    <location>
        <begin position="46"/>
        <end position="53"/>
    </location>
</feature>
<evidence type="ECO:0000256" key="7">
    <source>
        <dbReference type="ARBA" id="ARBA00022622"/>
    </source>
</evidence>
<evidence type="ECO:0000313" key="19">
    <source>
        <dbReference type="Proteomes" id="UP000030672"/>
    </source>
</evidence>